<reference evidence="2 3" key="1">
    <citation type="submission" date="2021-05" db="EMBL/GenBank/DDBJ databases">
        <title>Shewanella sp. JM162201.</title>
        <authorList>
            <person name="Xu S."/>
            <person name="Li A."/>
        </authorList>
    </citation>
    <scope>NUCLEOTIDE SEQUENCE [LARGE SCALE GENOMIC DNA]</scope>
    <source>
        <strain evidence="2 3">JM162201</strain>
    </source>
</reference>
<feature type="transmembrane region" description="Helical" evidence="1">
    <location>
        <begin position="21"/>
        <end position="44"/>
    </location>
</feature>
<dbReference type="Proteomes" id="UP001195903">
    <property type="component" value="Unassembled WGS sequence"/>
</dbReference>
<evidence type="ECO:0000256" key="1">
    <source>
        <dbReference type="SAM" id="Phobius"/>
    </source>
</evidence>
<gene>
    <name evidence="2" type="ORF">KJI95_02890</name>
</gene>
<organism evidence="2 3">
    <name type="scientific">Shewanella jiangmenensis</name>
    <dbReference type="NCBI Taxonomy" id="2837387"/>
    <lineage>
        <taxon>Bacteria</taxon>
        <taxon>Pseudomonadati</taxon>
        <taxon>Pseudomonadota</taxon>
        <taxon>Gammaproteobacteria</taxon>
        <taxon>Alteromonadales</taxon>
        <taxon>Shewanellaceae</taxon>
        <taxon>Shewanella</taxon>
    </lineage>
</organism>
<proteinExistence type="predicted"/>
<dbReference type="RefSeq" id="WP_214506209.1">
    <property type="nucleotide sequence ID" value="NZ_JAHEPS010000001.1"/>
</dbReference>
<keyword evidence="3" id="KW-1185">Reference proteome</keyword>
<evidence type="ECO:0000313" key="2">
    <source>
        <dbReference type="EMBL" id="MBT1443471.1"/>
    </source>
</evidence>
<keyword evidence="1" id="KW-0472">Membrane</keyword>
<dbReference type="EMBL" id="JAHEPS010000001">
    <property type="protein sequence ID" value="MBT1443471.1"/>
    <property type="molecule type" value="Genomic_DNA"/>
</dbReference>
<name>A0ABS5V128_9GAMM</name>
<accession>A0ABS5V128</accession>
<evidence type="ECO:0000313" key="3">
    <source>
        <dbReference type="Proteomes" id="UP001195903"/>
    </source>
</evidence>
<keyword evidence="1" id="KW-0812">Transmembrane</keyword>
<protein>
    <submittedName>
        <fullName evidence="2">Uncharacterized protein</fullName>
    </submittedName>
</protein>
<sequence length="86" mass="9519">MLEKPYSCSACAVPADTAARVAAATAIILTFFIINPIYWCLLPFDSVFVLPAYFTLAVLKHNGFGAYREHKILICEQSRKPTPKPS</sequence>
<comment type="caution">
    <text evidence="2">The sequence shown here is derived from an EMBL/GenBank/DDBJ whole genome shotgun (WGS) entry which is preliminary data.</text>
</comment>
<keyword evidence="1" id="KW-1133">Transmembrane helix</keyword>